<proteinExistence type="predicted"/>
<comment type="caution">
    <text evidence="2">The sequence shown here is derived from an EMBL/GenBank/DDBJ whole genome shotgun (WGS) entry which is preliminary data.</text>
</comment>
<feature type="transmembrane region" description="Helical" evidence="1">
    <location>
        <begin position="280"/>
        <end position="301"/>
    </location>
</feature>
<accession>A0A4R8PVS0</accession>
<evidence type="ECO:0000313" key="3">
    <source>
        <dbReference type="Proteomes" id="UP000295083"/>
    </source>
</evidence>
<name>A0A4R8PVS0_9PEZI</name>
<protein>
    <submittedName>
        <fullName evidence="2">Uncharacterized protein</fullName>
    </submittedName>
</protein>
<keyword evidence="1" id="KW-1133">Transmembrane helix</keyword>
<keyword evidence="1" id="KW-0472">Membrane</keyword>
<dbReference type="AlphaFoldDB" id="A0A4R8PVS0"/>
<reference evidence="2 3" key="1">
    <citation type="submission" date="2018-11" db="EMBL/GenBank/DDBJ databases">
        <title>Genome sequence and assembly of Colletotrichum spinosum.</title>
        <authorList>
            <person name="Gan P."/>
            <person name="Shirasu K."/>
        </authorList>
    </citation>
    <scope>NUCLEOTIDE SEQUENCE [LARGE SCALE GENOMIC DNA]</scope>
    <source>
        <strain evidence="2 3">CBS 515.97</strain>
    </source>
</reference>
<evidence type="ECO:0000313" key="2">
    <source>
        <dbReference type="EMBL" id="TDZ29941.1"/>
    </source>
</evidence>
<dbReference type="Proteomes" id="UP000295083">
    <property type="component" value="Unassembled WGS sequence"/>
</dbReference>
<organism evidence="2 3">
    <name type="scientific">Colletotrichum spinosum</name>
    <dbReference type="NCBI Taxonomy" id="1347390"/>
    <lineage>
        <taxon>Eukaryota</taxon>
        <taxon>Fungi</taxon>
        <taxon>Dikarya</taxon>
        <taxon>Ascomycota</taxon>
        <taxon>Pezizomycotina</taxon>
        <taxon>Sordariomycetes</taxon>
        <taxon>Hypocreomycetidae</taxon>
        <taxon>Glomerellales</taxon>
        <taxon>Glomerellaceae</taxon>
        <taxon>Colletotrichum</taxon>
        <taxon>Colletotrichum orbiculare species complex</taxon>
    </lineage>
</organism>
<evidence type="ECO:0000256" key="1">
    <source>
        <dbReference type="SAM" id="Phobius"/>
    </source>
</evidence>
<sequence length="309" mass="36094">MNTSQESSKIPNVSQLGQRIKTFDITGIWRPPKLMPDFLASDAAGFLLHMVLATDWSSFWKSRLFRAVPVSEKIATTFSDFRTCFQEEWWHTEDLTEERAKEWNSHTYKSPPPRLRSYREILNRQQALKNCSEDQYDTLETREVLRNLIAHVALALCWAWTLVKDHTAVVWLMAEMENDGGGEGYRQKVDKWVPQVVCKGEGVMPAKRGRAQRCLDRVQRRISRGQDLIAKFLELEMCQIDKAEIWDETEWLDERDGDIPADMPSEDRFLLNRLVFSAGLSWFMVSISCDFATFYLLILCVRLRRHLPR</sequence>
<keyword evidence="3" id="KW-1185">Reference proteome</keyword>
<dbReference type="EMBL" id="QAPG01000157">
    <property type="protein sequence ID" value="TDZ29941.1"/>
    <property type="molecule type" value="Genomic_DNA"/>
</dbReference>
<gene>
    <name evidence="2" type="ORF">C8035_v003713</name>
</gene>
<keyword evidence="1" id="KW-0812">Transmembrane</keyword>